<proteinExistence type="predicted"/>
<dbReference type="Pfam" id="PF00717">
    <property type="entry name" value="Peptidase_S24"/>
    <property type="match status" value="1"/>
</dbReference>
<evidence type="ECO:0000259" key="4">
    <source>
        <dbReference type="PROSITE" id="PS50943"/>
    </source>
</evidence>
<protein>
    <submittedName>
        <fullName evidence="5">Transcriptional regulator phage repressor</fullName>
    </submittedName>
</protein>
<evidence type="ECO:0000256" key="1">
    <source>
        <dbReference type="ARBA" id="ARBA00023015"/>
    </source>
</evidence>
<dbReference type="InterPro" id="IPR015927">
    <property type="entry name" value="Peptidase_S24_S26A/B/C"/>
</dbReference>
<evidence type="ECO:0000256" key="3">
    <source>
        <dbReference type="ARBA" id="ARBA00023163"/>
    </source>
</evidence>
<evidence type="ECO:0000256" key="2">
    <source>
        <dbReference type="ARBA" id="ARBA00023125"/>
    </source>
</evidence>
<feature type="domain" description="HTH cro/C1-type" evidence="4">
    <location>
        <begin position="38"/>
        <end position="75"/>
    </location>
</feature>
<evidence type="ECO:0000313" key="5">
    <source>
        <dbReference type="EMBL" id="GAN98148.1"/>
    </source>
</evidence>
<dbReference type="InterPro" id="IPR036286">
    <property type="entry name" value="LexA/Signal_pep-like_sf"/>
</dbReference>
<dbReference type="CDD" id="cd06529">
    <property type="entry name" value="S24_LexA-like"/>
    <property type="match status" value="1"/>
</dbReference>
<dbReference type="InterPro" id="IPR001387">
    <property type="entry name" value="Cro/C1-type_HTH"/>
</dbReference>
<dbReference type="Proteomes" id="UP000032675">
    <property type="component" value="Unassembled WGS sequence"/>
</dbReference>
<evidence type="ECO:0000313" key="6">
    <source>
        <dbReference type="Proteomes" id="UP000032675"/>
    </source>
</evidence>
<dbReference type="Gene3D" id="2.10.109.10">
    <property type="entry name" value="Umud Fragment, subunit A"/>
    <property type="match status" value="1"/>
</dbReference>
<dbReference type="PANTHER" id="PTHR40661:SF3">
    <property type="entry name" value="FELS-1 PROPHAGE TRANSCRIPTIONAL REGULATOR"/>
    <property type="match status" value="1"/>
</dbReference>
<dbReference type="EMBL" id="BANI01000411">
    <property type="protein sequence ID" value="GAN98148.1"/>
    <property type="molecule type" value="Genomic_DNA"/>
</dbReference>
<keyword evidence="3" id="KW-0804">Transcription</keyword>
<keyword evidence="2" id="KW-0238">DNA-binding</keyword>
<accession>A0A0D6Q481</accession>
<name>A0A0D6Q481_KOMEU</name>
<keyword evidence="1" id="KW-0805">Transcription regulation</keyword>
<dbReference type="GO" id="GO:0003677">
    <property type="term" value="F:DNA binding"/>
    <property type="evidence" value="ECO:0007669"/>
    <property type="project" value="UniProtKB-KW"/>
</dbReference>
<sequence>MTADRDLKADGLSVQQREMVSRLRDAISRGGGYKLVVEKSGIPGSSLNGYLNGRDMKTTVAARVAEACGVSLEWLVTGKEAVSVLPPELRDRTVVSLSGEKMPMWDVVTFKKYDVQVSAGDGAVCYAEVPTGYISIPKFLLPENLRIPNDNISSVEVRGDSMSPTLTDGDTLLVDLSVTSIVSGSIYAIRAEDELMVKRLERKINGDLDVVSDNPRYRTQTINAEVARRLWADGDAPIRIIGRVLWRAGSAVA</sequence>
<dbReference type="RefSeq" id="WP_082086158.1">
    <property type="nucleotide sequence ID" value="NZ_BANI01000411.1"/>
</dbReference>
<dbReference type="SUPFAM" id="SSF51306">
    <property type="entry name" value="LexA/Signal peptidase"/>
    <property type="match status" value="1"/>
</dbReference>
<comment type="caution">
    <text evidence="5">The sequence shown here is derived from an EMBL/GenBank/DDBJ whole genome shotgun (WGS) entry which is preliminary data.</text>
</comment>
<gene>
    <name evidence="5" type="ORF">Geu3261_0496_001</name>
</gene>
<dbReference type="PROSITE" id="PS50943">
    <property type="entry name" value="HTH_CROC1"/>
    <property type="match status" value="1"/>
</dbReference>
<dbReference type="CDD" id="cd00093">
    <property type="entry name" value="HTH_XRE"/>
    <property type="match status" value="1"/>
</dbReference>
<dbReference type="AlphaFoldDB" id="A0A0D6Q481"/>
<dbReference type="PANTHER" id="PTHR40661">
    <property type="match status" value="1"/>
</dbReference>
<reference evidence="5 6" key="1">
    <citation type="submission" date="2012-11" db="EMBL/GenBank/DDBJ databases">
        <title>Whole genome sequence of Gluconacetobacter europaeus NBRC3261.</title>
        <authorList>
            <person name="Azuma Y."/>
            <person name="Higashiura N."/>
            <person name="Hirakawa H."/>
            <person name="Matsushita K."/>
        </authorList>
    </citation>
    <scope>NUCLEOTIDE SEQUENCE [LARGE SCALE GENOMIC DNA]</scope>
    <source>
        <strain evidence="5 6">NBRC 3261</strain>
    </source>
</reference>
<dbReference type="Gene3D" id="1.10.260.40">
    <property type="entry name" value="lambda repressor-like DNA-binding domains"/>
    <property type="match status" value="1"/>
</dbReference>
<dbReference type="InterPro" id="IPR010982">
    <property type="entry name" value="Lambda_DNA-bd_dom_sf"/>
</dbReference>
<organism evidence="5 6">
    <name type="scientific">Komagataeibacter europaeus NBRC 3261</name>
    <dbReference type="NCBI Taxonomy" id="1234669"/>
    <lineage>
        <taxon>Bacteria</taxon>
        <taxon>Pseudomonadati</taxon>
        <taxon>Pseudomonadota</taxon>
        <taxon>Alphaproteobacteria</taxon>
        <taxon>Acetobacterales</taxon>
        <taxon>Acetobacteraceae</taxon>
        <taxon>Komagataeibacter</taxon>
    </lineage>
</organism>
<dbReference type="InterPro" id="IPR039418">
    <property type="entry name" value="LexA-like"/>
</dbReference>